<dbReference type="AlphaFoldDB" id="A0A932I2K7"/>
<evidence type="ECO:0000259" key="2">
    <source>
        <dbReference type="Pfam" id="PF10135"/>
    </source>
</evidence>
<reference evidence="3" key="1">
    <citation type="submission" date="2020-07" db="EMBL/GenBank/DDBJ databases">
        <title>Huge and variable diversity of episymbiotic CPR bacteria and DPANN archaea in groundwater ecosystems.</title>
        <authorList>
            <person name="He C.Y."/>
            <person name="Keren R."/>
            <person name="Whittaker M."/>
            <person name="Farag I.F."/>
            <person name="Doudna J."/>
            <person name="Cate J.H.D."/>
            <person name="Banfield J.F."/>
        </authorList>
    </citation>
    <scope>NUCLEOTIDE SEQUENCE</scope>
    <source>
        <strain evidence="3">NC_groundwater_763_Ag_S-0.2um_68_21</strain>
    </source>
</reference>
<feature type="region of interest" description="Disordered" evidence="1">
    <location>
        <begin position="109"/>
        <end position="138"/>
    </location>
</feature>
<name>A0A932I2K7_UNCTE</name>
<accession>A0A932I2K7</accession>
<evidence type="ECO:0000313" key="4">
    <source>
        <dbReference type="Proteomes" id="UP000782312"/>
    </source>
</evidence>
<evidence type="ECO:0000256" key="1">
    <source>
        <dbReference type="SAM" id="MobiDB-lite"/>
    </source>
</evidence>
<feature type="region of interest" description="Disordered" evidence="1">
    <location>
        <begin position="1"/>
        <end position="38"/>
    </location>
</feature>
<dbReference type="Proteomes" id="UP000782312">
    <property type="component" value="Unassembled WGS sequence"/>
</dbReference>
<proteinExistence type="predicted"/>
<dbReference type="EMBL" id="JACPUR010000037">
    <property type="protein sequence ID" value="MBI3128943.1"/>
    <property type="molecule type" value="Genomic_DNA"/>
</dbReference>
<organism evidence="3 4">
    <name type="scientific">Tectimicrobiota bacterium</name>
    <dbReference type="NCBI Taxonomy" id="2528274"/>
    <lineage>
        <taxon>Bacteria</taxon>
        <taxon>Pseudomonadati</taxon>
        <taxon>Nitrospinota/Tectimicrobiota group</taxon>
        <taxon>Candidatus Tectimicrobiota</taxon>
    </lineage>
</organism>
<feature type="compositionally biased region" description="Low complexity" evidence="1">
    <location>
        <begin position="115"/>
        <end position="124"/>
    </location>
</feature>
<comment type="caution">
    <text evidence="3">The sequence shown here is derived from an EMBL/GenBank/DDBJ whole genome shotgun (WGS) entry which is preliminary data.</text>
</comment>
<dbReference type="InterPro" id="IPR019301">
    <property type="entry name" value="Flagellar_prot_FlgJ_N"/>
</dbReference>
<feature type="domain" description="Flagellar protein FlgJ N-terminal" evidence="2">
    <location>
        <begin position="57"/>
        <end position="105"/>
    </location>
</feature>
<protein>
    <submittedName>
        <fullName evidence="3">Rod-binding protein</fullName>
    </submittedName>
</protein>
<sequence>MPAEFPNLSGLKLQQAMPQPGDGAPELARRAAKGGDERALRKASQEFEAIFVNLLLKEMRKSMPKGGVFERSMAREWFEGMLDEAVSKEVVKGPGIGLAGPLFEQMRQAGEKAAARAAGAQPPKTLAPAGPESEEKEP</sequence>
<feature type="compositionally biased region" description="Basic and acidic residues" evidence="1">
    <location>
        <begin position="27"/>
        <end position="38"/>
    </location>
</feature>
<dbReference type="Pfam" id="PF10135">
    <property type="entry name" value="Rod-binding"/>
    <property type="match status" value="1"/>
</dbReference>
<evidence type="ECO:0000313" key="3">
    <source>
        <dbReference type="EMBL" id="MBI3128943.1"/>
    </source>
</evidence>
<gene>
    <name evidence="3" type="ORF">HYZ11_15160</name>
</gene>